<proteinExistence type="predicted"/>
<keyword evidence="3" id="KW-1185">Reference proteome</keyword>
<dbReference type="Proteomes" id="UP000242519">
    <property type="component" value="Unassembled WGS sequence"/>
</dbReference>
<accession>A0A218Z8E8</accession>
<feature type="compositionally biased region" description="Low complexity" evidence="1">
    <location>
        <begin position="132"/>
        <end position="144"/>
    </location>
</feature>
<feature type="compositionally biased region" description="Basic and acidic residues" evidence="1">
    <location>
        <begin position="171"/>
        <end position="188"/>
    </location>
</feature>
<evidence type="ECO:0000256" key="1">
    <source>
        <dbReference type="SAM" id="MobiDB-lite"/>
    </source>
</evidence>
<dbReference type="EMBL" id="MZNU01000113">
    <property type="protein sequence ID" value="OWP04361.1"/>
    <property type="molecule type" value="Genomic_DNA"/>
</dbReference>
<dbReference type="InParanoid" id="A0A218Z8E8"/>
<evidence type="ECO:0000313" key="2">
    <source>
        <dbReference type="EMBL" id="OWP04361.1"/>
    </source>
</evidence>
<feature type="compositionally biased region" description="Basic and acidic residues" evidence="1">
    <location>
        <begin position="79"/>
        <end position="103"/>
    </location>
</feature>
<reference evidence="2 3" key="1">
    <citation type="submission" date="2017-04" db="EMBL/GenBank/DDBJ databases">
        <title>Draft genome sequence of Marssonina coronaria NL1: causal agent of apple blotch.</title>
        <authorList>
            <person name="Cheng Q."/>
        </authorList>
    </citation>
    <scope>NUCLEOTIDE SEQUENCE [LARGE SCALE GENOMIC DNA]</scope>
    <source>
        <strain evidence="2 3">NL1</strain>
    </source>
</reference>
<protein>
    <submittedName>
        <fullName evidence="2">Uncharacterized protein</fullName>
    </submittedName>
</protein>
<feature type="compositionally biased region" description="Pro residues" evidence="1">
    <location>
        <begin position="104"/>
        <end position="117"/>
    </location>
</feature>
<gene>
    <name evidence="2" type="ORF">B2J93_5994</name>
</gene>
<organism evidence="2 3">
    <name type="scientific">Diplocarpon coronariae</name>
    <dbReference type="NCBI Taxonomy" id="2795749"/>
    <lineage>
        <taxon>Eukaryota</taxon>
        <taxon>Fungi</taxon>
        <taxon>Dikarya</taxon>
        <taxon>Ascomycota</taxon>
        <taxon>Pezizomycotina</taxon>
        <taxon>Leotiomycetes</taxon>
        <taxon>Helotiales</taxon>
        <taxon>Drepanopezizaceae</taxon>
        <taxon>Diplocarpon</taxon>
    </lineage>
</organism>
<feature type="compositionally biased region" description="Polar residues" evidence="1">
    <location>
        <begin position="16"/>
        <end position="33"/>
    </location>
</feature>
<feature type="region of interest" description="Disordered" evidence="1">
    <location>
        <begin position="1"/>
        <end position="188"/>
    </location>
</feature>
<name>A0A218Z8E8_9HELO</name>
<comment type="caution">
    <text evidence="2">The sequence shown here is derived from an EMBL/GenBank/DDBJ whole genome shotgun (WGS) entry which is preliminary data.</text>
</comment>
<dbReference type="AlphaFoldDB" id="A0A218Z8E8"/>
<sequence length="331" mass="35257">MRRRGCLPAAPIPRSSRLSNRSRGVSGETSRSATARHGVETGHRWIWSSVKKGSPVESPRVEQTGSRCLGAGGLADGSRGQDDIQGRPAAARDAEAWHAEPRRPPNMPGWPGPPRVPPFGAGDGRAGANSDGAPAAHSAGAARRGALERQPPSTRAEGAGREGPRNPSRLPARESRPDIPLDDSGRRRSELRRLHAQIPEHMPPRWPGTPNAVLRTTSLGGPRPEGQMGMAARLDQQLGGYDGRVGSPANFHLQSRSPKMLCFGYHLSPISPGMISIVQTTPGGTRWPAPPDSLPPALPCPAPKVRKTVISSLPYPASLPLKVSRLPMMLE</sequence>
<evidence type="ECO:0000313" key="3">
    <source>
        <dbReference type="Proteomes" id="UP000242519"/>
    </source>
</evidence>